<proteinExistence type="predicted"/>
<dbReference type="InterPro" id="IPR058887">
    <property type="entry name" value="YuzI-like"/>
</dbReference>
<evidence type="ECO:0000313" key="3">
    <source>
        <dbReference type="Proteomes" id="UP000035996"/>
    </source>
</evidence>
<gene>
    <name evidence="2" type="ORF">AB986_07005</name>
</gene>
<dbReference type="Pfam" id="PF26135">
    <property type="entry name" value="YuzI"/>
    <property type="match status" value="1"/>
</dbReference>
<dbReference type="AlphaFoldDB" id="A0A0J6FZ50"/>
<sequence>MIVRFFIFLVGFGLSVAGGVTLILELNLIIIGHSLVDYFVYISQTPELYLFASGIIVVWFSVYWPRF</sequence>
<evidence type="ECO:0000256" key="1">
    <source>
        <dbReference type="SAM" id="Phobius"/>
    </source>
</evidence>
<protein>
    <submittedName>
        <fullName evidence="2">Uncharacterized protein</fullName>
    </submittedName>
</protein>
<dbReference type="EMBL" id="LELK01000001">
    <property type="protein sequence ID" value="KMM39677.1"/>
    <property type="molecule type" value="Genomic_DNA"/>
</dbReference>
<dbReference type="RefSeq" id="WP_048310967.1">
    <property type="nucleotide sequence ID" value="NZ_CP119526.1"/>
</dbReference>
<accession>A0A0J6FZ50</accession>
<dbReference type="OrthoDB" id="2972455at2"/>
<dbReference type="GeneID" id="301327812"/>
<feature type="transmembrane region" description="Helical" evidence="1">
    <location>
        <begin position="48"/>
        <end position="65"/>
    </location>
</feature>
<evidence type="ECO:0000313" key="2">
    <source>
        <dbReference type="EMBL" id="KMM39677.1"/>
    </source>
</evidence>
<keyword evidence="1" id="KW-0472">Membrane</keyword>
<keyword evidence="1" id="KW-0812">Transmembrane</keyword>
<dbReference type="Proteomes" id="UP000035996">
    <property type="component" value="Unassembled WGS sequence"/>
</dbReference>
<name>A0A0J6FZ50_9BACL</name>
<reference evidence="2" key="1">
    <citation type="submission" date="2015-06" db="EMBL/GenBank/DDBJ databases">
        <authorList>
            <person name="Liu B."/>
            <person name="Wang J."/>
            <person name="Zhu Y."/>
            <person name="Liu G."/>
            <person name="Chen Q."/>
            <person name="Zheng C."/>
            <person name="Che J."/>
            <person name="Ge C."/>
            <person name="Shi H."/>
            <person name="Pan Z."/>
            <person name="Liu X."/>
        </authorList>
    </citation>
    <scope>NUCLEOTIDE SEQUENCE [LARGE SCALE GENOMIC DNA]</scope>
    <source>
        <strain evidence="2">DSM 16346</strain>
    </source>
</reference>
<keyword evidence="1" id="KW-1133">Transmembrane helix</keyword>
<keyword evidence="3" id="KW-1185">Reference proteome</keyword>
<comment type="caution">
    <text evidence="2">The sequence shown here is derived from an EMBL/GenBank/DDBJ whole genome shotgun (WGS) entry which is preliminary data.</text>
</comment>
<feature type="transmembrane region" description="Helical" evidence="1">
    <location>
        <begin position="7"/>
        <end position="36"/>
    </location>
</feature>
<organism evidence="2 3">
    <name type="scientific">Guptibacillus hwajinpoensis</name>
    <dbReference type="NCBI Taxonomy" id="208199"/>
    <lineage>
        <taxon>Bacteria</taxon>
        <taxon>Bacillati</taxon>
        <taxon>Bacillota</taxon>
        <taxon>Bacilli</taxon>
        <taxon>Bacillales</taxon>
        <taxon>Guptibacillaceae</taxon>
        <taxon>Guptibacillus</taxon>
    </lineage>
</organism>
<dbReference type="STRING" id="157733.AB986_07005"/>